<protein>
    <submittedName>
        <fullName evidence="1">Uncharacterized protein</fullName>
    </submittedName>
</protein>
<organism evidence="1 2">
    <name type="scientific">Rotaria magnacalcarata</name>
    <dbReference type="NCBI Taxonomy" id="392030"/>
    <lineage>
        <taxon>Eukaryota</taxon>
        <taxon>Metazoa</taxon>
        <taxon>Spiralia</taxon>
        <taxon>Gnathifera</taxon>
        <taxon>Rotifera</taxon>
        <taxon>Eurotatoria</taxon>
        <taxon>Bdelloidea</taxon>
        <taxon>Philodinida</taxon>
        <taxon>Philodinidae</taxon>
        <taxon>Rotaria</taxon>
    </lineage>
</organism>
<feature type="non-terminal residue" evidence="1">
    <location>
        <position position="30"/>
    </location>
</feature>
<comment type="caution">
    <text evidence="1">The sequence shown here is derived from an EMBL/GenBank/DDBJ whole genome shotgun (WGS) entry which is preliminary data.</text>
</comment>
<evidence type="ECO:0000313" key="1">
    <source>
        <dbReference type="EMBL" id="CAF4401577.1"/>
    </source>
</evidence>
<dbReference type="Proteomes" id="UP000663842">
    <property type="component" value="Unassembled WGS sequence"/>
</dbReference>
<dbReference type="AlphaFoldDB" id="A0A820P9U4"/>
<name>A0A820P9U4_9BILA</name>
<gene>
    <name evidence="1" type="ORF">UXM345_LOCUS38223</name>
</gene>
<accession>A0A820P9U4</accession>
<dbReference type="EMBL" id="CAJOBF010024981">
    <property type="protein sequence ID" value="CAF4401577.1"/>
    <property type="molecule type" value="Genomic_DNA"/>
</dbReference>
<proteinExistence type="predicted"/>
<sequence>MITFVHQRTRGFSLNGFLICLAKDIQLGNG</sequence>
<evidence type="ECO:0000313" key="2">
    <source>
        <dbReference type="Proteomes" id="UP000663842"/>
    </source>
</evidence>
<reference evidence="1" key="1">
    <citation type="submission" date="2021-02" db="EMBL/GenBank/DDBJ databases">
        <authorList>
            <person name="Nowell W R."/>
        </authorList>
    </citation>
    <scope>NUCLEOTIDE SEQUENCE</scope>
</reference>